<reference evidence="3" key="2">
    <citation type="submission" date="2025-08" db="UniProtKB">
        <authorList>
            <consortium name="RefSeq"/>
        </authorList>
    </citation>
    <scope>IDENTIFICATION</scope>
    <source>
        <tissue evidence="3">Leaf</tissue>
    </source>
</reference>
<name>A0A1U7YD74_NICSY</name>
<proteinExistence type="predicted"/>
<dbReference type="PANTHER" id="PTHR33054:SF13">
    <property type="entry name" value="CCHC-TYPE DOMAIN-CONTAINING PROTEIN"/>
    <property type="match status" value="1"/>
</dbReference>
<feature type="domain" description="DUF7746" evidence="1">
    <location>
        <begin position="1"/>
        <end position="60"/>
    </location>
</feature>
<accession>A0A1U7YD74</accession>
<evidence type="ECO:0000259" key="1">
    <source>
        <dbReference type="Pfam" id="PF24925"/>
    </source>
</evidence>
<evidence type="ECO:0000313" key="3">
    <source>
        <dbReference type="RefSeq" id="XP_009799906.1"/>
    </source>
</evidence>
<organism evidence="2 3">
    <name type="scientific">Nicotiana sylvestris</name>
    <name type="common">Wood tobacco</name>
    <name type="synonym">South American tobacco</name>
    <dbReference type="NCBI Taxonomy" id="4096"/>
    <lineage>
        <taxon>Eukaryota</taxon>
        <taxon>Viridiplantae</taxon>
        <taxon>Streptophyta</taxon>
        <taxon>Embryophyta</taxon>
        <taxon>Tracheophyta</taxon>
        <taxon>Spermatophyta</taxon>
        <taxon>Magnoliopsida</taxon>
        <taxon>eudicotyledons</taxon>
        <taxon>Gunneridae</taxon>
        <taxon>Pentapetalae</taxon>
        <taxon>asterids</taxon>
        <taxon>lamiids</taxon>
        <taxon>Solanales</taxon>
        <taxon>Solanaceae</taxon>
        <taxon>Nicotianoideae</taxon>
        <taxon>Nicotianeae</taxon>
        <taxon>Nicotiana</taxon>
    </lineage>
</organism>
<sequence>MYSTICEVNGNKDKAIAEMIVAGFTGQLQGWWDNYLTAEHKATIMGAVKVENGQNVQNAVDSLVINIIEHFSGGWYDNSETIQTMLHNLRCKTSTPFRWYKDVFLSGVMKLPECNSTLWKSKFIDGLPPLFAERVRKTLRGTSISIDYNSYTYGDLISVCNKEGLALRNEFKLEKQMMKHRRR</sequence>
<dbReference type="Proteomes" id="UP000189701">
    <property type="component" value="Unplaced"/>
</dbReference>
<dbReference type="RefSeq" id="XP_009799906.1">
    <property type="nucleotide sequence ID" value="XM_009801604.1"/>
</dbReference>
<reference evidence="2" key="1">
    <citation type="journal article" date="2013" name="Genome Biol.">
        <title>Reference genomes and transcriptomes of Nicotiana sylvestris and Nicotiana tomentosiformis.</title>
        <authorList>
            <person name="Sierro N."/>
            <person name="Battey J.N."/>
            <person name="Ouadi S."/>
            <person name="Bovet L."/>
            <person name="Goepfert S."/>
            <person name="Bakaher N."/>
            <person name="Peitsch M.C."/>
            <person name="Ivanov N.V."/>
        </authorList>
    </citation>
    <scope>NUCLEOTIDE SEQUENCE [LARGE SCALE GENOMIC DNA]</scope>
</reference>
<keyword evidence="2" id="KW-1185">Reference proteome</keyword>
<dbReference type="Pfam" id="PF24925">
    <property type="entry name" value="DUF7746"/>
    <property type="match status" value="1"/>
</dbReference>
<dbReference type="PANTHER" id="PTHR33054">
    <property type="entry name" value="CCHC-TYPE DOMAIN-CONTAINING PROTEIN"/>
    <property type="match status" value="1"/>
</dbReference>
<dbReference type="AlphaFoldDB" id="A0A1U7YD74"/>
<dbReference type="InterPro" id="IPR056648">
    <property type="entry name" value="DUF7746"/>
</dbReference>
<gene>
    <name evidence="3" type="primary">LOC104245898</name>
</gene>
<protein>
    <submittedName>
        <fullName evidence="3">Uncharacterized protein LOC104245898 isoform X1</fullName>
    </submittedName>
</protein>
<evidence type="ECO:0000313" key="2">
    <source>
        <dbReference type="Proteomes" id="UP000189701"/>
    </source>
</evidence>